<dbReference type="PANTHER" id="PTHR11946">
    <property type="entry name" value="VALYL-TRNA SYNTHETASES"/>
    <property type="match status" value="1"/>
</dbReference>
<dbReference type="GO" id="GO:0006438">
    <property type="term" value="P:valyl-tRNA aminoacylation"/>
    <property type="evidence" value="ECO:0007669"/>
    <property type="project" value="InterPro"/>
</dbReference>
<dbReference type="InterPro" id="IPR014729">
    <property type="entry name" value="Rossmann-like_a/b/a_fold"/>
</dbReference>
<feature type="domain" description="Aminoacyl-tRNA synthetase class Ia" evidence="8">
    <location>
        <begin position="23"/>
        <end position="95"/>
    </location>
</feature>
<keyword evidence="4" id="KW-0067">ATP-binding</keyword>
<evidence type="ECO:0000313" key="9">
    <source>
        <dbReference type="EMBL" id="GAG00365.1"/>
    </source>
</evidence>
<keyword evidence="2" id="KW-0436">Ligase</keyword>
<evidence type="ECO:0000256" key="2">
    <source>
        <dbReference type="ARBA" id="ARBA00022598"/>
    </source>
</evidence>
<dbReference type="GO" id="GO:0005829">
    <property type="term" value="C:cytosol"/>
    <property type="evidence" value="ECO:0007669"/>
    <property type="project" value="TreeGrafter"/>
</dbReference>
<dbReference type="Gene3D" id="3.40.50.620">
    <property type="entry name" value="HUPs"/>
    <property type="match status" value="1"/>
</dbReference>
<dbReference type="InterPro" id="IPR002300">
    <property type="entry name" value="aa-tRNA-synth_Ia"/>
</dbReference>
<comment type="caution">
    <text evidence="9">The sequence shown here is derived from an EMBL/GenBank/DDBJ whole genome shotgun (WGS) entry which is preliminary data.</text>
</comment>
<dbReference type="EMBL" id="BARS01025045">
    <property type="protein sequence ID" value="GAG00365.1"/>
    <property type="molecule type" value="Genomic_DNA"/>
</dbReference>
<dbReference type="InterPro" id="IPR001412">
    <property type="entry name" value="aa-tRNA-synth_I_CS"/>
</dbReference>
<proteinExistence type="predicted"/>
<dbReference type="AlphaFoldDB" id="X0U470"/>
<reference evidence="9" key="1">
    <citation type="journal article" date="2014" name="Front. Microbiol.">
        <title>High frequency of phylogenetically diverse reductive dehalogenase-homologous genes in deep subseafloor sedimentary metagenomes.</title>
        <authorList>
            <person name="Kawai M."/>
            <person name="Futagami T."/>
            <person name="Toyoda A."/>
            <person name="Takaki Y."/>
            <person name="Nishi S."/>
            <person name="Hori S."/>
            <person name="Arai W."/>
            <person name="Tsubouchi T."/>
            <person name="Morono Y."/>
            <person name="Uchiyama I."/>
            <person name="Ito T."/>
            <person name="Fujiyama A."/>
            <person name="Inagaki F."/>
            <person name="Takami H."/>
        </authorList>
    </citation>
    <scope>NUCLEOTIDE SEQUENCE</scope>
    <source>
        <strain evidence="9">Expedition CK06-06</strain>
    </source>
</reference>
<keyword evidence="5" id="KW-0648">Protein biosynthesis</keyword>
<feature type="non-terminal residue" evidence="9">
    <location>
        <position position="96"/>
    </location>
</feature>
<dbReference type="SUPFAM" id="SSF52374">
    <property type="entry name" value="Nucleotidylyl transferase"/>
    <property type="match status" value="1"/>
</dbReference>
<protein>
    <recommendedName>
        <fullName evidence="1">valine--tRNA ligase</fullName>
        <ecNumber evidence="1">6.1.1.9</ecNumber>
    </recommendedName>
    <alternativeName>
        <fullName evidence="7">Valyl-tRNA synthetase</fullName>
    </alternativeName>
</protein>
<dbReference type="GO" id="GO:0004832">
    <property type="term" value="F:valine-tRNA ligase activity"/>
    <property type="evidence" value="ECO:0007669"/>
    <property type="project" value="UniProtKB-EC"/>
</dbReference>
<evidence type="ECO:0000256" key="1">
    <source>
        <dbReference type="ARBA" id="ARBA00013169"/>
    </source>
</evidence>
<dbReference type="PROSITE" id="PS00178">
    <property type="entry name" value="AA_TRNA_LIGASE_I"/>
    <property type="match status" value="1"/>
</dbReference>
<dbReference type="PANTHER" id="PTHR11946:SF93">
    <property type="entry name" value="VALINE--TRNA LIGASE, CHLOROPLASTIC_MITOCHONDRIAL 2"/>
    <property type="match status" value="1"/>
</dbReference>
<organism evidence="9">
    <name type="scientific">marine sediment metagenome</name>
    <dbReference type="NCBI Taxonomy" id="412755"/>
    <lineage>
        <taxon>unclassified sequences</taxon>
        <taxon>metagenomes</taxon>
        <taxon>ecological metagenomes</taxon>
    </lineage>
</organism>
<dbReference type="EC" id="6.1.1.9" evidence="1"/>
<evidence type="ECO:0000256" key="6">
    <source>
        <dbReference type="ARBA" id="ARBA00023146"/>
    </source>
</evidence>
<evidence type="ECO:0000256" key="4">
    <source>
        <dbReference type="ARBA" id="ARBA00022840"/>
    </source>
</evidence>
<dbReference type="Pfam" id="PF00133">
    <property type="entry name" value="tRNA-synt_1"/>
    <property type="match status" value="1"/>
</dbReference>
<evidence type="ECO:0000256" key="5">
    <source>
        <dbReference type="ARBA" id="ARBA00022917"/>
    </source>
</evidence>
<evidence type="ECO:0000259" key="8">
    <source>
        <dbReference type="Pfam" id="PF00133"/>
    </source>
</evidence>
<gene>
    <name evidence="9" type="ORF">S01H1_39646</name>
</gene>
<evidence type="ECO:0000256" key="3">
    <source>
        <dbReference type="ARBA" id="ARBA00022741"/>
    </source>
</evidence>
<dbReference type="GO" id="GO:0005524">
    <property type="term" value="F:ATP binding"/>
    <property type="evidence" value="ECO:0007669"/>
    <property type="project" value="UniProtKB-KW"/>
</dbReference>
<keyword evidence="6" id="KW-0030">Aminoacyl-tRNA synthetase</keyword>
<dbReference type="InterPro" id="IPR002303">
    <property type="entry name" value="Valyl-tRNA_ligase"/>
</dbReference>
<accession>X0U470</accession>
<keyword evidence="3" id="KW-0547">Nucleotide-binding</keyword>
<sequence length="96" mass="11123">MSQGEPAPFPKYYDPGAAERRLQRSWQKEGIYHFEPHRNAPVFSIDTPPPTVSGELHLGHVYSYSQADFIARFWRMNGFNVFYPMGFDDNGLPTER</sequence>
<evidence type="ECO:0000256" key="7">
    <source>
        <dbReference type="ARBA" id="ARBA00029936"/>
    </source>
</evidence>
<name>X0U470_9ZZZZ</name>